<dbReference type="Proteomes" id="UP000606786">
    <property type="component" value="Unassembled WGS sequence"/>
</dbReference>
<sequence>MNSRSSKLAIAATAMGAYMTTMNATRTSHRKKEQQQLKNKDNVQHCCSHQPPTQRQPAVPKGIMKRIAETTSYTFRGDDTVQTSATSSQTKIIDSQLSTLQSPPPKTKVKVKYSVHIRVQSGSVYSEDADFVPHSTFGHFGGGGGGGNDFVDGGADDASQ</sequence>
<dbReference type="AlphaFoldDB" id="A0A811U7J5"/>
<proteinExistence type="predicted"/>
<feature type="compositionally biased region" description="Polar residues" evidence="1">
    <location>
        <begin position="45"/>
        <end position="56"/>
    </location>
</feature>
<gene>
    <name evidence="2" type="ORF">CCAP1982_LOCUS3075</name>
</gene>
<feature type="region of interest" description="Disordered" evidence="1">
    <location>
        <begin position="139"/>
        <end position="160"/>
    </location>
</feature>
<reference evidence="2" key="1">
    <citation type="submission" date="2020-11" db="EMBL/GenBank/DDBJ databases">
        <authorList>
            <person name="Whitehead M."/>
        </authorList>
    </citation>
    <scope>NUCLEOTIDE SEQUENCE</scope>
    <source>
        <strain evidence="2">EGII</strain>
    </source>
</reference>
<evidence type="ECO:0000313" key="2">
    <source>
        <dbReference type="EMBL" id="CAD6994318.1"/>
    </source>
</evidence>
<protein>
    <submittedName>
        <fullName evidence="2">(Mediterranean fruit fly) hypothetical protein</fullName>
    </submittedName>
</protein>
<feature type="region of interest" description="Disordered" evidence="1">
    <location>
        <begin position="24"/>
        <end position="59"/>
    </location>
</feature>
<feature type="compositionally biased region" description="Basic and acidic residues" evidence="1">
    <location>
        <begin position="33"/>
        <end position="43"/>
    </location>
</feature>
<organism evidence="2 3">
    <name type="scientific">Ceratitis capitata</name>
    <name type="common">Mediterranean fruit fly</name>
    <name type="synonym">Tephritis capitata</name>
    <dbReference type="NCBI Taxonomy" id="7213"/>
    <lineage>
        <taxon>Eukaryota</taxon>
        <taxon>Metazoa</taxon>
        <taxon>Ecdysozoa</taxon>
        <taxon>Arthropoda</taxon>
        <taxon>Hexapoda</taxon>
        <taxon>Insecta</taxon>
        <taxon>Pterygota</taxon>
        <taxon>Neoptera</taxon>
        <taxon>Endopterygota</taxon>
        <taxon>Diptera</taxon>
        <taxon>Brachycera</taxon>
        <taxon>Muscomorpha</taxon>
        <taxon>Tephritoidea</taxon>
        <taxon>Tephritidae</taxon>
        <taxon>Ceratitis</taxon>
        <taxon>Ceratitis</taxon>
    </lineage>
</organism>
<evidence type="ECO:0000256" key="1">
    <source>
        <dbReference type="SAM" id="MobiDB-lite"/>
    </source>
</evidence>
<name>A0A811U7J5_CERCA</name>
<keyword evidence="3" id="KW-1185">Reference proteome</keyword>
<evidence type="ECO:0000313" key="3">
    <source>
        <dbReference type="Proteomes" id="UP000606786"/>
    </source>
</evidence>
<comment type="caution">
    <text evidence="2">The sequence shown here is derived from an EMBL/GenBank/DDBJ whole genome shotgun (WGS) entry which is preliminary data.</text>
</comment>
<accession>A0A811U7J5</accession>
<dbReference type="EMBL" id="CAJHJT010000001">
    <property type="protein sequence ID" value="CAD6994318.1"/>
    <property type="molecule type" value="Genomic_DNA"/>
</dbReference>
<feature type="compositionally biased region" description="Low complexity" evidence="1">
    <location>
        <begin position="149"/>
        <end position="160"/>
    </location>
</feature>
<feature type="compositionally biased region" description="Gly residues" evidence="1">
    <location>
        <begin position="139"/>
        <end position="148"/>
    </location>
</feature>